<keyword evidence="1" id="KW-0521">NADP</keyword>
<dbReference type="InterPro" id="IPR011032">
    <property type="entry name" value="GroES-like_sf"/>
</dbReference>
<evidence type="ECO:0000313" key="4">
    <source>
        <dbReference type="EMBL" id="CAF4575222.1"/>
    </source>
</evidence>
<keyword evidence="2" id="KW-0560">Oxidoreductase</keyword>
<dbReference type="Proteomes" id="UP000681722">
    <property type="component" value="Unassembled WGS sequence"/>
</dbReference>
<dbReference type="Gene3D" id="3.90.180.10">
    <property type="entry name" value="Medium-chain alcohol dehydrogenases, catalytic domain"/>
    <property type="match status" value="1"/>
</dbReference>
<evidence type="ECO:0000313" key="5">
    <source>
        <dbReference type="Proteomes" id="UP000681722"/>
    </source>
</evidence>
<evidence type="ECO:0000259" key="3">
    <source>
        <dbReference type="Pfam" id="PF08240"/>
    </source>
</evidence>
<feature type="non-terminal residue" evidence="4">
    <location>
        <position position="101"/>
    </location>
</feature>
<dbReference type="EMBL" id="CAJOBC010121230">
    <property type="protein sequence ID" value="CAF4575222.1"/>
    <property type="molecule type" value="Genomic_DNA"/>
</dbReference>
<reference evidence="4" key="1">
    <citation type="submission" date="2021-02" db="EMBL/GenBank/DDBJ databases">
        <authorList>
            <person name="Nowell W R."/>
        </authorList>
    </citation>
    <scope>NUCLEOTIDE SEQUENCE</scope>
</reference>
<dbReference type="PANTHER" id="PTHR48106:SF18">
    <property type="entry name" value="QUINONE OXIDOREDUCTASE PIG3"/>
    <property type="match status" value="1"/>
</dbReference>
<dbReference type="OrthoDB" id="3509362at2759"/>
<evidence type="ECO:0000256" key="2">
    <source>
        <dbReference type="ARBA" id="ARBA00023002"/>
    </source>
</evidence>
<sequence>RTIIMSTPEKMRAVLLKGFGDISNIYIEETAIQLDDEVLIKVHAFSVNRADTSQRQGKYPPLPGNSDITGPEAADKIVQLGGGAKQFNLKVGDQVMTLICR</sequence>
<dbReference type="AlphaFoldDB" id="A0A8S2YSA6"/>
<dbReference type="GO" id="GO:0070402">
    <property type="term" value="F:NADPH binding"/>
    <property type="evidence" value="ECO:0007669"/>
    <property type="project" value="TreeGrafter"/>
</dbReference>
<dbReference type="GO" id="GO:0016651">
    <property type="term" value="F:oxidoreductase activity, acting on NAD(P)H"/>
    <property type="evidence" value="ECO:0007669"/>
    <property type="project" value="TreeGrafter"/>
</dbReference>
<name>A0A8S2YSA6_9BILA</name>
<comment type="caution">
    <text evidence="4">The sequence shown here is derived from an EMBL/GenBank/DDBJ whole genome shotgun (WGS) entry which is preliminary data.</text>
</comment>
<organism evidence="4 5">
    <name type="scientific">Didymodactylos carnosus</name>
    <dbReference type="NCBI Taxonomy" id="1234261"/>
    <lineage>
        <taxon>Eukaryota</taxon>
        <taxon>Metazoa</taxon>
        <taxon>Spiralia</taxon>
        <taxon>Gnathifera</taxon>
        <taxon>Rotifera</taxon>
        <taxon>Eurotatoria</taxon>
        <taxon>Bdelloidea</taxon>
        <taxon>Philodinida</taxon>
        <taxon>Philodinidae</taxon>
        <taxon>Didymodactylos</taxon>
    </lineage>
</organism>
<feature type="non-terminal residue" evidence="4">
    <location>
        <position position="1"/>
    </location>
</feature>
<evidence type="ECO:0000256" key="1">
    <source>
        <dbReference type="ARBA" id="ARBA00022857"/>
    </source>
</evidence>
<dbReference type="Pfam" id="PF08240">
    <property type="entry name" value="ADH_N"/>
    <property type="match status" value="1"/>
</dbReference>
<proteinExistence type="predicted"/>
<protein>
    <recommendedName>
        <fullName evidence="3">Alcohol dehydrogenase-like N-terminal domain-containing protein</fullName>
    </recommendedName>
</protein>
<dbReference type="InterPro" id="IPR013154">
    <property type="entry name" value="ADH-like_N"/>
</dbReference>
<gene>
    <name evidence="4" type="ORF">SRO942_LOCUS47928</name>
</gene>
<feature type="domain" description="Alcohol dehydrogenase-like N-terminal" evidence="3">
    <location>
        <begin position="35"/>
        <end position="96"/>
    </location>
</feature>
<dbReference type="SUPFAM" id="SSF50129">
    <property type="entry name" value="GroES-like"/>
    <property type="match status" value="1"/>
</dbReference>
<dbReference type="PANTHER" id="PTHR48106">
    <property type="entry name" value="QUINONE OXIDOREDUCTASE PIG3-RELATED"/>
    <property type="match status" value="1"/>
</dbReference>
<accession>A0A8S2YSA6</accession>